<name>A0ACB9KWQ8_BAUVA</name>
<protein>
    <submittedName>
        <fullName evidence="1">Uncharacterized protein</fullName>
    </submittedName>
</protein>
<reference evidence="1 2" key="1">
    <citation type="journal article" date="2022" name="DNA Res.">
        <title>Chromosomal-level genome assembly of the orchid tree Bauhinia variegata (Leguminosae; Cercidoideae) supports the allotetraploid origin hypothesis of Bauhinia.</title>
        <authorList>
            <person name="Zhong Y."/>
            <person name="Chen Y."/>
            <person name="Zheng D."/>
            <person name="Pang J."/>
            <person name="Liu Y."/>
            <person name="Luo S."/>
            <person name="Meng S."/>
            <person name="Qian L."/>
            <person name="Wei D."/>
            <person name="Dai S."/>
            <person name="Zhou R."/>
        </authorList>
    </citation>
    <scope>NUCLEOTIDE SEQUENCE [LARGE SCALE GENOMIC DNA]</scope>
    <source>
        <strain evidence="1">BV-YZ2020</strain>
    </source>
</reference>
<keyword evidence="2" id="KW-1185">Reference proteome</keyword>
<sequence length="68" mass="7517">MRGSQLPLSQTQKIQLQKALRRSKGSGHGTADLNDEVVATLCGVVERVNKLVYVRALRARLLKSVGDW</sequence>
<evidence type="ECO:0000313" key="1">
    <source>
        <dbReference type="EMBL" id="KAI4301303.1"/>
    </source>
</evidence>
<accession>A0ACB9KWQ8</accession>
<proteinExistence type="predicted"/>
<comment type="caution">
    <text evidence="1">The sequence shown here is derived from an EMBL/GenBank/DDBJ whole genome shotgun (WGS) entry which is preliminary data.</text>
</comment>
<organism evidence="1 2">
    <name type="scientific">Bauhinia variegata</name>
    <name type="common">Purple orchid tree</name>
    <name type="synonym">Phanera variegata</name>
    <dbReference type="NCBI Taxonomy" id="167791"/>
    <lineage>
        <taxon>Eukaryota</taxon>
        <taxon>Viridiplantae</taxon>
        <taxon>Streptophyta</taxon>
        <taxon>Embryophyta</taxon>
        <taxon>Tracheophyta</taxon>
        <taxon>Spermatophyta</taxon>
        <taxon>Magnoliopsida</taxon>
        <taxon>eudicotyledons</taxon>
        <taxon>Gunneridae</taxon>
        <taxon>Pentapetalae</taxon>
        <taxon>rosids</taxon>
        <taxon>fabids</taxon>
        <taxon>Fabales</taxon>
        <taxon>Fabaceae</taxon>
        <taxon>Cercidoideae</taxon>
        <taxon>Cercideae</taxon>
        <taxon>Bauhiniinae</taxon>
        <taxon>Bauhinia</taxon>
    </lineage>
</organism>
<gene>
    <name evidence="1" type="ORF">L6164_034594</name>
</gene>
<dbReference type="EMBL" id="CM039438">
    <property type="protein sequence ID" value="KAI4301303.1"/>
    <property type="molecule type" value="Genomic_DNA"/>
</dbReference>
<evidence type="ECO:0000313" key="2">
    <source>
        <dbReference type="Proteomes" id="UP000828941"/>
    </source>
</evidence>
<dbReference type="Proteomes" id="UP000828941">
    <property type="component" value="Chromosome 13"/>
</dbReference>